<dbReference type="Proteomes" id="UP000186309">
    <property type="component" value="Chromosome"/>
</dbReference>
<accession>A0A1U7CTE1</accession>
<evidence type="ECO:0000313" key="4">
    <source>
        <dbReference type="Proteomes" id="UP000186309"/>
    </source>
</evidence>
<dbReference type="PANTHER" id="PTHR38033:SF1">
    <property type="entry name" value="DOTU FAMILY TYPE IV_VI SECRETION SYSTEM PROTEIN"/>
    <property type="match status" value="1"/>
</dbReference>
<evidence type="ECO:0000259" key="2">
    <source>
        <dbReference type="Pfam" id="PF09850"/>
    </source>
</evidence>
<proteinExistence type="predicted"/>
<reference evidence="4" key="1">
    <citation type="submission" date="2016-12" db="EMBL/GenBank/DDBJ databases">
        <title>Comparative genomics of four Isosphaeraceae planctomycetes: a common pool of plasmids and glycoside hydrolase genes.</title>
        <authorList>
            <person name="Ivanova A."/>
        </authorList>
    </citation>
    <scope>NUCLEOTIDE SEQUENCE [LARGE SCALE GENOMIC DNA]</scope>
    <source>
        <strain evidence="4">PX4</strain>
    </source>
</reference>
<dbReference type="Pfam" id="PF09850">
    <property type="entry name" value="DotU"/>
    <property type="match status" value="1"/>
</dbReference>
<feature type="domain" description="Type IV / VI secretion system DotU" evidence="2">
    <location>
        <begin position="5"/>
        <end position="205"/>
    </location>
</feature>
<dbReference type="EMBL" id="CP019082">
    <property type="protein sequence ID" value="APW62205.1"/>
    <property type="molecule type" value="Genomic_DNA"/>
</dbReference>
<dbReference type="PANTHER" id="PTHR38033">
    <property type="entry name" value="MEMBRANE PROTEIN-RELATED"/>
    <property type="match status" value="1"/>
</dbReference>
<evidence type="ECO:0000313" key="3">
    <source>
        <dbReference type="EMBL" id="APW62205.1"/>
    </source>
</evidence>
<name>A0A1U7CTE1_9BACT</name>
<dbReference type="RefSeq" id="WP_076348109.1">
    <property type="nucleotide sequence ID" value="NZ_CP019082.1"/>
</dbReference>
<keyword evidence="1" id="KW-0812">Transmembrane</keyword>
<organism evidence="3 4">
    <name type="scientific">Paludisphaera borealis</name>
    <dbReference type="NCBI Taxonomy" id="1387353"/>
    <lineage>
        <taxon>Bacteria</taxon>
        <taxon>Pseudomonadati</taxon>
        <taxon>Planctomycetota</taxon>
        <taxon>Planctomycetia</taxon>
        <taxon>Isosphaerales</taxon>
        <taxon>Isosphaeraceae</taxon>
        <taxon>Paludisphaera</taxon>
    </lineage>
</organism>
<keyword evidence="1" id="KW-1133">Transmembrane helix</keyword>
<dbReference type="InterPro" id="IPR038522">
    <property type="entry name" value="T4/T6SS_DotU_sf"/>
</dbReference>
<feature type="transmembrane region" description="Helical" evidence="1">
    <location>
        <begin position="184"/>
        <end position="206"/>
    </location>
</feature>
<dbReference type="OrthoDB" id="345640at2"/>
<keyword evidence="1" id="KW-0472">Membrane</keyword>
<dbReference type="Gene3D" id="1.25.40.590">
    <property type="entry name" value="Type IV / VI secretion system, DotU"/>
    <property type="match status" value="1"/>
</dbReference>
<evidence type="ECO:0000256" key="1">
    <source>
        <dbReference type="SAM" id="Phobius"/>
    </source>
</evidence>
<dbReference type="AlphaFoldDB" id="A0A1U7CTE1"/>
<dbReference type="STRING" id="1387353.BSF38_03740"/>
<sequence length="215" mass="23978">MTDAFADLVMPIFHRVIDLQNRLSRGEPKTLDEVMHLTRGWIDEAGRRAVANPELGRSFDRARFGLVAWIDEALTNSEWGRSSGWGSEEHVLEWFMFNSRGRAYLFYQHADEAEAHGDMDALEVYLFCVTLGFVGERVYDPEQLTAWVERVYGRVSESSSVASKPFPEEDGAGAGFGPLKGPSLLVAASILFAVTALFTLAAYLFAVHYSYNPTG</sequence>
<protein>
    <recommendedName>
        <fullName evidence="2">Type IV / VI secretion system DotU domain-containing protein</fullName>
    </recommendedName>
</protein>
<keyword evidence="4" id="KW-1185">Reference proteome</keyword>
<gene>
    <name evidence="3" type="ORF">BSF38_03740</name>
</gene>
<dbReference type="KEGG" id="pbor:BSF38_03740"/>
<dbReference type="InterPro" id="IPR017732">
    <property type="entry name" value="T4/T6SS_DotU"/>
</dbReference>